<dbReference type="Proteomes" id="UP000430387">
    <property type="component" value="Unassembled WGS sequence"/>
</dbReference>
<dbReference type="AlphaFoldDB" id="A0A6D0I4Z3"/>
<dbReference type="InterPro" id="IPR024973">
    <property type="entry name" value="ESPR"/>
</dbReference>
<accession>A0A6D0I4Z3</accession>
<dbReference type="SUPFAM" id="SSF51126">
    <property type="entry name" value="Pectin lyase-like"/>
    <property type="match status" value="1"/>
</dbReference>
<sequence length="421" mass="44544">MNKIYRLKWNRSRNCWSVCSELGSRVKGKKSRAVLISAISLYSSLVFADDVIVNQDKTIDFGKENQSIDYRITVTDNANLVINTTDTSRPRLTLASGGGLDITGGKVTINGPLNFLLKGTGFLNVSNAGSELYADDLYESNSGMRHDQGYFNVSNGGKIHVKGTSRLTYTQGNVSGEGSQVNAGTFFMGVYGGYGGNQFLSVNNGGEVNAREHISLGYYDQRSDTTLVVSDGGKISAPKISLSTNSELALGAQEGSAAKAAGIIDAEKIEFVWAKTSDKKITLNHTDKNATISADIVSGSEGLGYINALNGTTYLTGDNSAFSGKVKIEQNGALGITKNIGTAEINNRGKLHLKADDSMTFANKISGNGTISIDSGTVALTGNNYAFSGYIDVASGAVAVISEDKNIGRADLDVDGKLQIN</sequence>
<feature type="non-terminal residue" evidence="2">
    <location>
        <position position="421"/>
    </location>
</feature>
<dbReference type="InterPro" id="IPR012332">
    <property type="entry name" value="Autotransporter_pectin_lyase_C"/>
</dbReference>
<organism evidence="2 3">
    <name type="scientific">Escherichia coli</name>
    <dbReference type="NCBI Taxonomy" id="562"/>
    <lineage>
        <taxon>Bacteria</taxon>
        <taxon>Pseudomonadati</taxon>
        <taxon>Pseudomonadota</taxon>
        <taxon>Gammaproteobacteria</taxon>
        <taxon>Enterobacterales</taxon>
        <taxon>Enterobacteriaceae</taxon>
        <taxon>Escherichia</taxon>
    </lineage>
</organism>
<name>A0A6D0I4Z3_ECOLX</name>
<comment type="caution">
    <text evidence="2">The sequence shown here is derived from an EMBL/GenBank/DDBJ whole genome shotgun (WGS) entry which is preliminary data.</text>
</comment>
<proteinExistence type="predicted"/>
<evidence type="ECO:0000313" key="3">
    <source>
        <dbReference type="Proteomes" id="UP000430387"/>
    </source>
</evidence>
<dbReference type="Gene3D" id="2.160.20.20">
    <property type="match status" value="1"/>
</dbReference>
<dbReference type="EMBL" id="WTQJ01000006">
    <property type="protein sequence ID" value="MWR12509.1"/>
    <property type="molecule type" value="Genomic_DNA"/>
</dbReference>
<protein>
    <submittedName>
        <fullName evidence="2">Autotransporter outer membrane beta-barrel domain-containing protein</fullName>
    </submittedName>
</protein>
<dbReference type="InterPro" id="IPR011050">
    <property type="entry name" value="Pectin_lyase_fold/virulence"/>
</dbReference>
<feature type="domain" description="ESPR" evidence="1">
    <location>
        <begin position="1"/>
        <end position="39"/>
    </location>
</feature>
<dbReference type="Pfam" id="PF13018">
    <property type="entry name" value="ESPR"/>
    <property type="match status" value="1"/>
</dbReference>
<gene>
    <name evidence="2" type="ORF">GQA06_01475</name>
</gene>
<evidence type="ECO:0000313" key="2">
    <source>
        <dbReference type="EMBL" id="MWR12509.1"/>
    </source>
</evidence>
<reference evidence="2 3" key="1">
    <citation type="submission" date="2019-12" db="EMBL/GenBank/DDBJ databases">
        <title>Enteriobacteria Tanzani isolates_8377-8380.</title>
        <authorList>
            <person name="Subbiah M."/>
            <person name="Call D."/>
        </authorList>
    </citation>
    <scope>NUCLEOTIDE SEQUENCE [LARGE SCALE GENOMIC DNA]</scope>
    <source>
        <strain evidence="2 3">8380wG1</strain>
    </source>
</reference>
<evidence type="ECO:0000259" key="1">
    <source>
        <dbReference type="Pfam" id="PF13018"/>
    </source>
</evidence>